<dbReference type="InterPro" id="IPR006121">
    <property type="entry name" value="HMA_dom"/>
</dbReference>
<dbReference type="Pfam" id="PF00702">
    <property type="entry name" value="Hydrolase"/>
    <property type="match status" value="1"/>
</dbReference>
<feature type="transmembrane region" description="Helical" evidence="20">
    <location>
        <begin position="701"/>
        <end position="720"/>
    </location>
</feature>
<evidence type="ECO:0000256" key="3">
    <source>
        <dbReference type="ARBA" id="ARBA00012517"/>
    </source>
</evidence>
<feature type="transmembrane region" description="Helical" evidence="20">
    <location>
        <begin position="726"/>
        <end position="747"/>
    </location>
</feature>
<dbReference type="InterPro" id="IPR036412">
    <property type="entry name" value="HAD-like_sf"/>
</dbReference>
<dbReference type="InterPro" id="IPR036163">
    <property type="entry name" value="HMA_dom_sf"/>
</dbReference>
<reference evidence="22 23" key="1">
    <citation type="submission" date="2019-07" db="EMBL/GenBank/DDBJ databases">
        <title>Shewanella sp. YLB-06 whole genomic sequence.</title>
        <authorList>
            <person name="Yu L."/>
        </authorList>
    </citation>
    <scope>NUCLEOTIDE SEQUENCE [LARGE SCALE GENOMIC DNA]</scope>
    <source>
        <strain evidence="22 23">YLB-06</strain>
    </source>
</reference>
<dbReference type="Proteomes" id="UP000315947">
    <property type="component" value="Chromosome"/>
</dbReference>
<dbReference type="Pfam" id="PF00403">
    <property type="entry name" value="HMA"/>
    <property type="match status" value="1"/>
</dbReference>
<evidence type="ECO:0000256" key="1">
    <source>
        <dbReference type="ARBA" id="ARBA00004651"/>
    </source>
</evidence>
<feature type="transmembrane region" description="Helical" evidence="20">
    <location>
        <begin position="193"/>
        <end position="212"/>
    </location>
</feature>
<feature type="transmembrane region" description="Helical" evidence="20">
    <location>
        <begin position="346"/>
        <end position="368"/>
    </location>
</feature>
<dbReference type="PROSITE" id="PS50846">
    <property type="entry name" value="HMA_2"/>
    <property type="match status" value="1"/>
</dbReference>
<evidence type="ECO:0000313" key="22">
    <source>
        <dbReference type="EMBL" id="QDO85051.1"/>
    </source>
</evidence>
<dbReference type="InterPro" id="IPR023298">
    <property type="entry name" value="ATPase_P-typ_TM_dom_sf"/>
</dbReference>
<evidence type="ECO:0000256" key="11">
    <source>
        <dbReference type="ARBA" id="ARBA00022796"/>
    </source>
</evidence>
<dbReference type="InterPro" id="IPR027256">
    <property type="entry name" value="P-typ_ATPase_IB"/>
</dbReference>
<evidence type="ECO:0000256" key="18">
    <source>
        <dbReference type="ARBA" id="ARBA00029719"/>
    </source>
</evidence>
<feature type="transmembrane region" description="Helical" evidence="20">
    <location>
        <begin position="165"/>
        <end position="187"/>
    </location>
</feature>
<dbReference type="PROSITE" id="PS01229">
    <property type="entry name" value="COF_2"/>
    <property type="match status" value="1"/>
</dbReference>
<keyword evidence="23" id="KW-1185">Reference proteome</keyword>
<evidence type="ECO:0000256" key="20">
    <source>
        <dbReference type="RuleBase" id="RU362081"/>
    </source>
</evidence>
<evidence type="ECO:0000256" key="9">
    <source>
        <dbReference type="ARBA" id="ARBA00022723"/>
    </source>
</evidence>
<dbReference type="RefSeq" id="WP_144047397.1">
    <property type="nucleotide sequence ID" value="NZ_CP041614.1"/>
</dbReference>
<dbReference type="Gene3D" id="3.40.50.1000">
    <property type="entry name" value="HAD superfamily/HAD-like"/>
    <property type="match status" value="1"/>
</dbReference>
<evidence type="ECO:0000256" key="5">
    <source>
        <dbReference type="ARBA" id="ARBA00022448"/>
    </source>
</evidence>
<keyword evidence="5" id="KW-0813">Transport</keyword>
<name>A0ABX5X1K2_9GAMM</name>
<keyword evidence="9 20" id="KW-0479">Metal-binding</keyword>
<dbReference type="PANTHER" id="PTHR43520:SF6">
    <property type="entry name" value="COPPER-EXPORTING P-TYPE ATPASE"/>
    <property type="match status" value="1"/>
</dbReference>
<dbReference type="PANTHER" id="PTHR43520">
    <property type="entry name" value="ATP7, ISOFORM B"/>
    <property type="match status" value="1"/>
</dbReference>
<dbReference type="Gene3D" id="3.40.1110.10">
    <property type="entry name" value="Calcium-transporting ATPase, cytoplasmic domain N"/>
    <property type="match status" value="1"/>
</dbReference>
<dbReference type="PRINTS" id="PR00119">
    <property type="entry name" value="CATATPASE"/>
</dbReference>
<evidence type="ECO:0000256" key="12">
    <source>
        <dbReference type="ARBA" id="ARBA00022840"/>
    </source>
</evidence>
<evidence type="ECO:0000256" key="14">
    <source>
        <dbReference type="ARBA" id="ARBA00022989"/>
    </source>
</evidence>
<keyword evidence="12 20" id="KW-0067">ATP-binding</keyword>
<dbReference type="SUPFAM" id="SSF56784">
    <property type="entry name" value="HAD-like"/>
    <property type="match status" value="1"/>
</dbReference>
<dbReference type="SFLD" id="SFLDF00027">
    <property type="entry name" value="p-type_atpase"/>
    <property type="match status" value="1"/>
</dbReference>
<proteinExistence type="inferred from homology"/>
<dbReference type="InterPro" id="IPR059000">
    <property type="entry name" value="ATPase_P-type_domA"/>
</dbReference>
<keyword evidence="10 20" id="KW-0547">Nucleotide-binding</keyword>
<dbReference type="EMBL" id="CP041614">
    <property type="protein sequence ID" value="QDO85051.1"/>
    <property type="molecule type" value="Genomic_DNA"/>
</dbReference>
<evidence type="ECO:0000256" key="16">
    <source>
        <dbReference type="ARBA" id="ARBA00023065"/>
    </source>
</evidence>
<dbReference type="SUPFAM" id="SSF55008">
    <property type="entry name" value="HMA, heavy metal-associated domain"/>
    <property type="match status" value="1"/>
</dbReference>
<evidence type="ECO:0000256" key="2">
    <source>
        <dbReference type="ARBA" id="ARBA00006024"/>
    </source>
</evidence>
<protein>
    <recommendedName>
        <fullName evidence="4">Copper-exporting P-type ATPase</fullName>
        <ecNumber evidence="3">7.2.2.8</ecNumber>
    </recommendedName>
    <alternativeName>
        <fullName evidence="18">Copper-exporting P-type ATPase A</fullName>
    </alternativeName>
    <alternativeName>
        <fullName evidence="19">Cu(+)-exporting ATPase</fullName>
    </alternativeName>
</protein>
<organism evidence="22 23">
    <name type="scientific">Shewanella psychropiezotolerans</name>
    <dbReference type="NCBI Taxonomy" id="2593655"/>
    <lineage>
        <taxon>Bacteria</taxon>
        <taxon>Pseudomonadati</taxon>
        <taxon>Pseudomonadota</taxon>
        <taxon>Gammaproteobacteria</taxon>
        <taxon>Alteromonadales</taxon>
        <taxon>Shewanellaceae</taxon>
        <taxon>Shewanella</taxon>
    </lineage>
</organism>
<dbReference type="Pfam" id="PF00122">
    <property type="entry name" value="E1-E2_ATPase"/>
    <property type="match status" value="1"/>
</dbReference>
<keyword evidence="15" id="KW-0186">Copper</keyword>
<keyword evidence="6 20" id="KW-1003">Cell membrane</keyword>
<feature type="transmembrane region" description="Helical" evidence="20">
    <location>
        <begin position="374"/>
        <end position="397"/>
    </location>
</feature>
<dbReference type="InterPro" id="IPR008250">
    <property type="entry name" value="ATPase_P-typ_transduc_dom_A_sf"/>
</dbReference>
<dbReference type="NCBIfam" id="TIGR01525">
    <property type="entry name" value="ATPase-IB_hvy"/>
    <property type="match status" value="1"/>
</dbReference>
<gene>
    <name evidence="22" type="ORF">FM037_19715</name>
</gene>
<dbReference type="Gene3D" id="2.70.150.10">
    <property type="entry name" value="Calcium-transporting ATPase, cytoplasmic transduction domain A"/>
    <property type="match status" value="1"/>
</dbReference>
<dbReference type="NCBIfam" id="TIGR01494">
    <property type="entry name" value="ATPase_P-type"/>
    <property type="match status" value="2"/>
</dbReference>
<comment type="subcellular location">
    <subcellularLocation>
        <location evidence="1">Cell membrane</location>
        <topology evidence="1">Multi-pass membrane protein</topology>
    </subcellularLocation>
</comment>
<dbReference type="InterPro" id="IPR018303">
    <property type="entry name" value="ATPase_P-typ_P_site"/>
</dbReference>
<dbReference type="InterPro" id="IPR044492">
    <property type="entry name" value="P_typ_ATPase_HD_dom"/>
</dbReference>
<evidence type="ECO:0000256" key="15">
    <source>
        <dbReference type="ARBA" id="ARBA00023008"/>
    </source>
</evidence>
<dbReference type="NCBIfam" id="TIGR01511">
    <property type="entry name" value="ATPase-IB1_Cu"/>
    <property type="match status" value="1"/>
</dbReference>
<keyword evidence="13" id="KW-1278">Translocase</keyword>
<dbReference type="PRINTS" id="PR00943">
    <property type="entry name" value="CUATPASE"/>
</dbReference>
<keyword evidence="14 20" id="KW-1133">Transmembrane helix</keyword>
<evidence type="ECO:0000313" key="23">
    <source>
        <dbReference type="Proteomes" id="UP000315947"/>
    </source>
</evidence>
<evidence type="ECO:0000256" key="7">
    <source>
        <dbReference type="ARBA" id="ARBA00022553"/>
    </source>
</evidence>
<accession>A0ABX5X1K2</accession>
<feature type="domain" description="HMA" evidence="21">
    <location>
        <begin position="7"/>
        <end position="71"/>
    </location>
</feature>
<keyword evidence="11" id="KW-0187">Copper transport</keyword>
<feature type="transmembrane region" description="Helical" evidence="20">
    <location>
        <begin position="126"/>
        <end position="144"/>
    </location>
</feature>
<evidence type="ECO:0000256" key="19">
    <source>
        <dbReference type="ARBA" id="ARBA00033239"/>
    </source>
</evidence>
<dbReference type="InterPro" id="IPR023299">
    <property type="entry name" value="ATPase_P-typ_cyto_dom_N"/>
</dbReference>
<evidence type="ECO:0000256" key="4">
    <source>
        <dbReference type="ARBA" id="ARBA00015102"/>
    </source>
</evidence>
<dbReference type="CDD" id="cd02094">
    <property type="entry name" value="P-type_ATPase_Cu-like"/>
    <property type="match status" value="1"/>
</dbReference>
<dbReference type="SFLD" id="SFLDS00003">
    <property type="entry name" value="Haloacid_Dehalogenase"/>
    <property type="match status" value="1"/>
</dbReference>
<keyword evidence="16" id="KW-0406">Ion transport</keyword>
<comment type="similarity">
    <text evidence="2 20">Belongs to the cation transport ATPase (P-type) (TC 3.A.3) family. Type IB subfamily.</text>
</comment>
<keyword evidence="8 20" id="KW-0812">Transmembrane</keyword>
<dbReference type="PROSITE" id="PS00154">
    <property type="entry name" value="ATPASE_E1_E2"/>
    <property type="match status" value="1"/>
</dbReference>
<evidence type="ECO:0000256" key="10">
    <source>
        <dbReference type="ARBA" id="ARBA00022741"/>
    </source>
</evidence>
<dbReference type="Gene3D" id="3.30.70.100">
    <property type="match status" value="1"/>
</dbReference>
<dbReference type="InterPro" id="IPR023214">
    <property type="entry name" value="HAD_sf"/>
</dbReference>
<dbReference type="InterPro" id="IPR001757">
    <property type="entry name" value="P_typ_ATPase"/>
</dbReference>
<dbReference type="SFLD" id="SFLDG00002">
    <property type="entry name" value="C1.7:_P-type_atpase_like"/>
    <property type="match status" value="1"/>
</dbReference>
<sequence>MIMKNINSMTLYVPQMNCASCVAKIEGAFEKLSLPDVSARVNLADKQVQIQGDISSELAIVTVASVGYDSELVLDAKLASEKKIQAERVEYRTRIIQSMLGLGLGVPMMLWGLLGGEMMVNNPSQQLAWGVMGIITFILLVTTGGHFYKGMWRALKARSANMDTLIVLGTTTAWAYSMLVVIMPSWFPAETRHVYFEASVMILGLINLGHALELRAKGKTSEAVQRLIGLQSTTAIRLTDSGDEEVEIAQIQIGDQLRLQPGSRVALDGEVLSGESNLNESMLTGEPIPVSKNIGDTLSAGTVNGNGSIIYRVTAGLTDTRLSKIIDLVQQAQTSKMPIGRLTDKISAYFVPVVVIIALVASVVWYLAGPAPQISHALVVLTSVLIIACPCALGLATPMSIMVSVGRAAQMGVLIKNGEALQTASKVTCVVLDKTGTITSGKPSVTDIRLLDGGSDGESGGESSASEQLLFLVASLEQHSEHPLAQAMLDEAKTRELSLVEPERFNNIQGKGIVGIVSGVELAIGNMSLMVMEGISGVDALQDEVQTLAQLGKTPVYVAQGGRLVGVIAISDPVKPDAKEAIAALKRAGKRVILLSGDKQETVQAVADEVGIDEVIAGVLPEQKQAKIIELKESGEVVAMVGDGINDAPALMSADVGIAMGDGTEVAIESADLTLLTGRLSVLADTFALANASMRNIKQNLFGAFIYNSLGIPVAAGVLFPLTGILLSPVIAGAAMALSSLTVVTNANRLRHVKLNK</sequence>
<evidence type="ECO:0000256" key="6">
    <source>
        <dbReference type="ARBA" id="ARBA00022475"/>
    </source>
</evidence>
<evidence type="ECO:0000256" key="13">
    <source>
        <dbReference type="ARBA" id="ARBA00022967"/>
    </source>
</evidence>
<evidence type="ECO:0000259" key="21">
    <source>
        <dbReference type="PROSITE" id="PS50846"/>
    </source>
</evidence>
<feature type="transmembrane region" description="Helical" evidence="20">
    <location>
        <begin position="95"/>
        <end position="114"/>
    </location>
</feature>
<dbReference type="SUPFAM" id="SSF81653">
    <property type="entry name" value="Calcium ATPase, transduction domain A"/>
    <property type="match status" value="1"/>
</dbReference>
<dbReference type="CDD" id="cd00371">
    <property type="entry name" value="HMA"/>
    <property type="match status" value="1"/>
</dbReference>
<evidence type="ECO:0000256" key="8">
    <source>
        <dbReference type="ARBA" id="ARBA00022692"/>
    </source>
</evidence>
<evidence type="ECO:0000256" key="17">
    <source>
        <dbReference type="ARBA" id="ARBA00023136"/>
    </source>
</evidence>
<keyword evidence="17 20" id="KW-0472">Membrane</keyword>
<dbReference type="SUPFAM" id="SSF81665">
    <property type="entry name" value="Calcium ATPase, transmembrane domain M"/>
    <property type="match status" value="1"/>
</dbReference>
<dbReference type="EC" id="7.2.2.8" evidence="3"/>
<keyword evidence="7" id="KW-0597">Phosphoprotein</keyword>